<dbReference type="Pfam" id="PF00008">
    <property type="entry name" value="EGF"/>
    <property type="match status" value="1"/>
</dbReference>
<organism evidence="13 15">
    <name type="scientific">Didymodactylos carnosus</name>
    <dbReference type="NCBI Taxonomy" id="1234261"/>
    <lineage>
        <taxon>Eukaryota</taxon>
        <taxon>Metazoa</taxon>
        <taxon>Spiralia</taxon>
        <taxon>Gnathifera</taxon>
        <taxon>Rotifera</taxon>
        <taxon>Eurotatoria</taxon>
        <taxon>Bdelloidea</taxon>
        <taxon>Philodinida</taxon>
        <taxon>Philodinidae</taxon>
        <taxon>Didymodactylos</taxon>
    </lineage>
</organism>
<dbReference type="OrthoDB" id="6154043at2759"/>
<evidence type="ECO:0000256" key="6">
    <source>
        <dbReference type="ARBA" id="ARBA00023136"/>
    </source>
</evidence>
<dbReference type="SUPFAM" id="SSF81321">
    <property type="entry name" value="Family A G protein-coupled receptor-like"/>
    <property type="match status" value="1"/>
</dbReference>
<keyword evidence="7 8" id="KW-1015">Disulfide bond</keyword>
<proteinExistence type="predicted"/>
<keyword evidence="6 10" id="KW-0472">Membrane</keyword>
<dbReference type="InterPro" id="IPR023415">
    <property type="entry name" value="LDLR_class-A_CS"/>
</dbReference>
<dbReference type="EMBL" id="CAJNOQ010016009">
    <property type="protein sequence ID" value="CAF1372854.1"/>
    <property type="molecule type" value="Genomic_DNA"/>
</dbReference>
<feature type="domain" description="G-protein coupled receptors family 1 profile" evidence="12">
    <location>
        <begin position="658"/>
        <end position="923"/>
    </location>
</feature>
<evidence type="ECO:0000259" key="12">
    <source>
        <dbReference type="PROSITE" id="PS50262"/>
    </source>
</evidence>
<keyword evidence="3 10" id="KW-0812">Transmembrane</keyword>
<sequence length="947" mass="109854">MAICSQYEHSCFDPYKAKHIYCLPIEKAGDGIIDCLGGQDERLDNYCSSKYSFDITRRYRCLNSSLCVRLDDVCDGHAHCPFGDDERLCPWRNESKCKNGEFACWHENKCLEKRRRCDGVQDCRLYEDEWYCDLIPKRTYKPFLLDTAYSQYPPIDTELSKSLIYNDIQPKIDVRSNITEDLSYVSYCNRGIFIWSKHSGETCLCSPAYYGDKCQYQSERLTVFLQLQVPLSFRYTIFKILFSLFDRNNSSNILSSEDIIHVPHIHSVSYKHIVYLLYPKLRIATNSCAVRIDLFIVSRSEVELKLSWYFNIPFAFLPVNRLVKRIIYVPDHNESTCSITCLHGKCQNFINNNQIQHCLCNNGWSGSACNIKVGKISCVQGATFIHNQCICPLRRLGSDCQLELDFCHNIICQNNGTCISLDMKNSHPRYVCFCPEGYFGDDCQETAAKIIVRIDNIFYPLSVLQIPIVAIHVVEIYDDAHIMLTQERYIYRNVKFNSEITSIYDEKKYFRNNFIYAQLFFNFNNINDRYGSYYLIVLIKQQAITKLKTSILASDRCPYINELLLNHTIINYPFMKKVKFYHRACYIKGIRCFYDETYMCLCDLDVGMDCLVFDHSAVSLDALIGADIVNELSFIQQSSSVQITLTIVTLMIFIGFINNSLSFLTLLRPKTQEVGCGFYLRCICLVSQFSLFIFGLRFAYLLVTQFDLWTTDQYKLSIGTCITLEFLLTILPSIYDWLTVCIACQRTITVVKGAHFDKTLSKKRAKYVVLFVVLIVILSSLHKPFHRHLINDPHSANGHTWCVIKFHSKRLEKFDTCVNIIHLVVPFLINSVTTCIFLSSLTRRKSDLLRIKTSEASYKSVLTKQIVLYKSFIISPFLIVVLELSRLILSFVFACIKYPWQKYLYLVSYLIFSLPHTATLLIFIIPSQTYKQELKDCMMNLLGYLKN</sequence>
<feature type="disulfide bond" evidence="9">
    <location>
        <begin position="74"/>
        <end position="89"/>
    </location>
</feature>
<evidence type="ECO:0000256" key="8">
    <source>
        <dbReference type="PROSITE-ProRule" id="PRU00076"/>
    </source>
</evidence>
<evidence type="ECO:0000256" key="9">
    <source>
        <dbReference type="PROSITE-ProRule" id="PRU00124"/>
    </source>
</evidence>
<feature type="transmembrane region" description="Helical" evidence="10">
    <location>
        <begin position="820"/>
        <end position="842"/>
    </location>
</feature>
<dbReference type="Gene3D" id="2.10.25.10">
    <property type="entry name" value="Laminin"/>
    <property type="match status" value="2"/>
</dbReference>
<comment type="caution">
    <text evidence="8">Lacks conserved residue(s) required for the propagation of feature annotation.</text>
</comment>
<feature type="disulfide bond" evidence="8">
    <location>
        <begin position="360"/>
        <end position="369"/>
    </location>
</feature>
<keyword evidence="15" id="KW-1185">Reference proteome</keyword>
<evidence type="ECO:0008006" key="16">
    <source>
        <dbReference type="Google" id="ProtNLM"/>
    </source>
</evidence>
<dbReference type="InterPro" id="IPR002172">
    <property type="entry name" value="LDrepeatLR_classA_rpt"/>
</dbReference>
<protein>
    <recommendedName>
        <fullName evidence="16">G-protein coupled receptors family 1 profile domain-containing protein</fullName>
    </recommendedName>
</protein>
<feature type="transmembrane region" description="Helical" evidence="10">
    <location>
        <begin position="643"/>
        <end position="666"/>
    </location>
</feature>
<evidence type="ECO:0000256" key="7">
    <source>
        <dbReference type="ARBA" id="ARBA00023157"/>
    </source>
</evidence>
<feature type="domain" description="EGF-like" evidence="11">
    <location>
        <begin position="333"/>
        <end position="370"/>
    </location>
</feature>
<evidence type="ECO:0000313" key="15">
    <source>
        <dbReference type="Proteomes" id="UP000663829"/>
    </source>
</evidence>
<dbReference type="InterPro" id="IPR036055">
    <property type="entry name" value="LDL_receptor-like_sf"/>
</dbReference>
<feature type="transmembrane region" description="Helical" evidence="10">
    <location>
        <begin position="722"/>
        <end position="744"/>
    </location>
</feature>
<evidence type="ECO:0000313" key="14">
    <source>
        <dbReference type="EMBL" id="CAF4260843.1"/>
    </source>
</evidence>
<dbReference type="PROSITE" id="PS00022">
    <property type="entry name" value="EGF_1"/>
    <property type="match status" value="2"/>
</dbReference>
<dbReference type="Gene3D" id="4.10.400.10">
    <property type="entry name" value="Low-density Lipoprotein Receptor"/>
    <property type="match status" value="1"/>
</dbReference>
<dbReference type="Proteomes" id="UP000681722">
    <property type="component" value="Unassembled WGS sequence"/>
</dbReference>
<accession>A0A815IT14</accession>
<dbReference type="PROSITE" id="PS01209">
    <property type="entry name" value="LDLRA_1"/>
    <property type="match status" value="1"/>
</dbReference>
<evidence type="ECO:0000256" key="2">
    <source>
        <dbReference type="ARBA" id="ARBA00022536"/>
    </source>
</evidence>
<comment type="caution">
    <text evidence="13">The sequence shown here is derived from an EMBL/GenBank/DDBJ whole genome shotgun (WGS) entry which is preliminary data.</text>
</comment>
<feature type="domain" description="EGF-like" evidence="11">
    <location>
        <begin position="403"/>
        <end position="444"/>
    </location>
</feature>
<keyword evidence="2 8" id="KW-0245">EGF-like domain</keyword>
<feature type="disulfide bond" evidence="9">
    <location>
        <begin position="117"/>
        <end position="132"/>
    </location>
</feature>
<dbReference type="Gene3D" id="2.40.128.620">
    <property type="match status" value="1"/>
</dbReference>
<dbReference type="PROSITE" id="PS50068">
    <property type="entry name" value="LDLRA_2"/>
    <property type="match status" value="2"/>
</dbReference>
<evidence type="ECO:0000259" key="11">
    <source>
        <dbReference type="PROSITE" id="PS50026"/>
    </source>
</evidence>
<dbReference type="InterPro" id="IPR000742">
    <property type="entry name" value="EGF"/>
</dbReference>
<keyword evidence="5 10" id="KW-1133">Transmembrane helix</keyword>
<feature type="transmembrane region" description="Helical" evidence="10">
    <location>
        <begin position="872"/>
        <end position="900"/>
    </location>
</feature>
<keyword evidence="4" id="KW-0677">Repeat</keyword>
<evidence type="ECO:0000256" key="1">
    <source>
        <dbReference type="ARBA" id="ARBA00004370"/>
    </source>
</evidence>
<feature type="disulfide bond" evidence="8">
    <location>
        <begin position="434"/>
        <end position="443"/>
    </location>
</feature>
<feature type="transmembrane region" description="Helical" evidence="10">
    <location>
        <begin position="906"/>
        <end position="925"/>
    </location>
</feature>
<dbReference type="InterPro" id="IPR051022">
    <property type="entry name" value="Notch_Cell-Fate_Det"/>
</dbReference>
<dbReference type="SMART" id="SM00192">
    <property type="entry name" value="LDLa"/>
    <property type="match status" value="3"/>
</dbReference>
<dbReference type="InterPro" id="IPR017452">
    <property type="entry name" value="GPCR_Rhodpsn_7TM"/>
</dbReference>
<feature type="transmembrane region" description="Helical" evidence="10">
    <location>
        <begin position="765"/>
        <end position="782"/>
    </location>
</feature>
<dbReference type="GO" id="GO:0016020">
    <property type="term" value="C:membrane"/>
    <property type="evidence" value="ECO:0007669"/>
    <property type="project" value="UniProtKB-SubCell"/>
</dbReference>
<dbReference type="CDD" id="cd00054">
    <property type="entry name" value="EGF_CA"/>
    <property type="match status" value="1"/>
</dbReference>
<dbReference type="PROSITE" id="PS50262">
    <property type="entry name" value="G_PROTEIN_RECEP_F1_2"/>
    <property type="match status" value="1"/>
</dbReference>
<feature type="transmembrane region" description="Helical" evidence="10">
    <location>
        <begin position="678"/>
        <end position="702"/>
    </location>
</feature>
<reference evidence="13" key="1">
    <citation type="submission" date="2021-02" db="EMBL/GenBank/DDBJ databases">
        <authorList>
            <person name="Nowell W R."/>
        </authorList>
    </citation>
    <scope>NUCLEOTIDE SEQUENCE</scope>
</reference>
<dbReference type="PRINTS" id="PR00261">
    <property type="entry name" value="LDLRECEPTOR"/>
</dbReference>
<evidence type="ECO:0000256" key="4">
    <source>
        <dbReference type="ARBA" id="ARBA00022737"/>
    </source>
</evidence>
<evidence type="ECO:0000256" key="10">
    <source>
        <dbReference type="SAM" id="Phobius"/>
    </source>
</evidence>
<dbReference type="EMBL" id="CAJOBC010076671">
    <property type="protein sequence ID" value="CAF4260843.1"/>
    <property type="molecule type" value="Genomic_DNA"/>
</dbReference>
<dbReference type="AlphaFoldDB" id="A0A815IT14"/>
<dbReference type="Proteomes" id="UP000663829">
    <property type="component" value="Unassembled WGS sequence"/>
</dbReference>
<evidence type="ECO:0000256" key="5">
    <source>
        <dbReference type="ARBA" id="ARBA00022989"/>
    </source>
</evidence>
<dbReference type="SMART" id="SM00181">
    <property type="entry name" value="EGF"/>
    <property type="match status" value="2"/>
</dbReference>
<dbReference type="SUPFAM" id="SSF57424">
    <property type="entry name" value="LDL receptor-like module"/>
    <property type="match status" value="2"/>
</dbReference>
<dbReference type="CDD" id="cd00112">
    <property type="entry name" value="LDLa"/>
    <property type="match status" value="1"/>
</dbReference>
<name>A0A815IT14_9BILA</name>
<gene>
    <name evidence="13" type="ORF">GPM918_LOCUS31942</name>
    <name evidence="14" type="ORF">SRO942_LOCUS32599</name>
</gene>
<dbReference type="SUPFAM" id="SSF57196">
    <property type="entry name" value="EGF/Laminin"/>
    <property type="match status" value="1"/>
</dbReference>
<dbReference type="Gene3D" id="1.20.1070.10">
    <property type="entry name" value="Rhodopsin 7-helix transmembrane proteins"/>
    <property type="match status" value="1"/>
</dbReference>
<dbReference type="PROSITE" id="PS50026">
    <property type="entry name" value="EGF_3"/>
    <property type="match status" value="2"/>
</dbReference>
<evidence type="ECO:0000313" key="13">
    <source>
        <dbReference type="EMBL" id="CAF1372854.1"/>
    </source>
</evidence>
<comment type="subcellular location">
    <subcellularLocation>
        <location evidence="1">Membrane</location>
    </subcellularLocation>
</comment>
<evidence type="ECO:0000256" key="3">
    <source>
        <dbReference type="ARBA" id="ARBA00022692"/>
    </source>
</evidence>
<feature type="disulfide bond" evidence="8">
    <location>
        <begin position="341"/>
        <end position="358"/>
    </location>
</feature>
<dbReference type="PANTHER" id="PTHR24049">
    <property type="entry name" value="CRUMBS FAMILY MEMBER"/>
    <property type="match status" value="1"/>
</dbReference>
<dbReference type="PROSITE" id="PS01186">
    <property type="entry name" value="EGF_2"/>
    <property type="match status" value="2"/>
</dbReference>